<evidence type="ECO:0000313" key="2">
    <source>
        <dbReference type="EMBL" id="KAK0607735.1"/>
    </source>
</evidence>
<dbReference type="PANTHER" id="PTHR33116">
    <property type="entry name" value="REVERSE TRANSCRIPTASE ZINC-BINDING DOMAIN-CONTAINING PROTEIN-RELATED-RELATED"/>
    <property type="match status" value="1"/>
</dbReference>
<name>A0AA39W969_ACESA</name>
<dbReference type="Pfam" id="PF00078">
    <property type="entry name" value="RVT_1"/>
    <property type="match status" value="1"/>
</dbReference>
<sequence length="698" mass="78179">MGFPPHWINLIMDCLSTSRLTFLLNGTPSCSVVPSRGLRQGCPLSPYLFILCAEALSGLIRKEESAVRGLGIQCCRNSPLISHLFFADDSILFCKASPENGVRIRNLLGLYEKGSGQKVNLHKSNISFSPNVSREFRENIQSELRVDDSKTRDKYLGFPALVGRNKRATFNTIKDRVWRKVRGWKGDLFSFGGKEILIKAVAQAIPTYTMSLFQLPACLCKELSAMMSKFWWGSRKGKRKISWLKWQDLCLPKSNGGLGFKDLSLFNQALIAKQAWRILVNPSSLAARILKAKYFQTEDFLQVSTKSGCSHLWRSLIWGRSLLLKGLRWKVGDGRSISAFKDPWLPRPSTFKPITPDPNINLQVADLLDNEFPGWNISALNHHFWPIDREIILSIPVSYLGGPDSISWHFDKSGSYTVKSGYRLALSEKLNSSVSNTTITRKWWTSIWNQNVPPKVKVFVWRACLNAIPSGFNLWKRRILDQPFCSLCRSSVDVPGHSLFWCKEAKRVWGCSRFDSFFYGLQDLSVIDVLSHLFSRVSKDDFASICIISWAIWDNRNLSLSGGKSRDPEGVVGIGVAIRNDKGKVLASLSKALRGNFNLVTCSALALREGLLLAKTFNLKIMIAEVESHLVASSLFSSTFSGREANAIFKDINFLSSEVGICLGQTVSRSGNLLAFNFASLASSSCRDSLWLDFSSAM</sequence>
<dbReference type="InterPro" id="IPR000477">
    <property type="entry name" value="RT_dom"/>
</dbReference>
<comment type="caution">
    <text evidence="2">The sequence shown here is derived from an EMBL/GenBank/DDBJ whole genome shotgun (WGS) entry which is preliminary data.</text>
</comment>
<dbReference type="GO" id="GO:0004523">
    <property type="term" value="F:RNA-DNA hybrid ribonuclease activity"/>
    <property type="evidence" value="ECO:0007669"/>
    <property type="project" value="InterPro"/>
</dbReference>
<dbReference type="EMBL" id="JAUESC010000001">
    <property type="protein sequence ID" value="KAK0607735.1"/>
    <property type="molecule type" value="Genomic_DNA"/>
</dbReference>
<reference evidence="2" key="1">
    <citation type="journal article" date="2022" name="Plant J.">
        <title>Strategies of tolerance reflected in two North American maple genomes.</title>
        <authorList>
            <person name="McEvoy S.L."/>
            <person name="Sezen U.U."/>
            <person name="Trouern-Trend A."/>
            <person name="McMahon S.M."/>
            <person name="Schaberg P.G."/>
            <person name="Yang J."/>
            <person name="Wegrzyn J.L."/>
            <person name="Swenson N.G."/>
        </authorList>
    </citation>
    <scope>NUCLEOTIDE SEQUENCE</scope>
    <source>
        <strain evidence="2">NS2018</strain>
    </source>
</reference>
<dbReference type="Pfam" id="PF13966">
    <property type="entry name" value="zf-RVT"/>
    <property type="match status" value="1"/>
</dbReference>
<keyword evidence="3" id="KW-1185">Reference proteome</keyword>
<dbReference type="InterPro" id="IPR044730">
    <property type="entry name" value="RNase_H-like_dom_plant"/>
</dbReference>
<dbReference type="CDD" id="cd06222">
    <property type="entry name" value="RNase_H_like"/>
    <property type="match status" value="1"/>
</dbReference>
<dbReference type="PROSITE" id="PS50878">
    <property type="entry name" value="RT_POL"/>
    <property type="match status" value="1"/>
</dbReference>
<dbReference type="InterPro" id="IPR043502">
    <property type="entry name" value="DNA/RNA_pol_sf"/>
</dbReference>
<dbReference type="Pfam" id="PF13456">
    <property type="entry name" value="RVT_3"/>
    <property type="match status" value="1"/>
</dbReference>
<evidence type="ECO:0000259" key="1">
    <source>
        <dbReference type="PROSITE" id="PS50878"/>
    </source>
</evidence>
<dbReference type="PANTHER" id="PTHR33116:SF86">
    <property type="entry name" value="REVERSE TRANSCRIPTASE DOMAIN-CONTAINING PROTEIN"/>
    <property type="match status" value="1"/>
</dbReference>
<dbReference type="InterPro" id="IPR002156">
    <property type="entry name" value="RNaseH_domain"/>
</dbReference>
<dbReference type="InterPro" id="IPR026960">
    <property type="entry name" value="RVT-Znf"/>
</dbReference>
<protein>
    <recommendedName>
        <fullName evidence="1">Reverse transcriptase domain-containing protein</fullName>
    </recommendedName>
</protein>
<dbReference type="SUPFAM" id="SSF56672">
    <property type="entry name" value="DNA/RNA polymerases"/>
    <property type="match status" value="1"/>
</dbReference>
<dbReference type="Proteomes" id="UP001168877">
    <property type="component" value="Unassembled WGS sequence"/>
</dbReference>
<proteinExistence type="predicted"/>
<evidence type="ECO:0000313" key="3">
    <source>
        <dbReference type="Proteomes" id="UP001168877"/>
    </source>
</evidence>
<organism evidence="2 3">
    <name type="scientific">Acer saccharum</name>
    <name type="common">Sugar maple</name>
    <dbReference type="NCBI Taxonomy" id="4024"/>
    <lineage>
        <taxon>Eukaryota</taxon>
        <taxon>Viridiplantae</taxon>
        <taxon>Streptophyta</taxon>
        <taxon>Embryophyta</taxon>
        <taxon>Tracheophyta</taxon>
        <taxon>Spermatophyta</taxon>
        <taxon>Magnoliopsida</taxon>
        <taxon>eudicotyledons</taxon>
        <taxon>Gunneridae</taxon>
        <taxon>Pentapetalae</taxon>
        <taxon>rosids</taxon>
        <taxon>malvids</taxon>
        <taxon>Sapindales</taxon>
        <taxon>Sapindaceae</taxon>
        <taxon>Hippocastanoideae</taxon>
        <taxon>Acereae</taxon>
        <taxon>Acer</taxon>
    </lineage>
</organism>
<feature type="domain" description="Reverse transcriptase" evidence="1">
    <location>
        <begin position="1"/>
        <end position="160"/>
    </location>
</feature>
<reference evidence="2" key="2">
    <citation type="submission" date="2023-06" db="EMBL/GenBank/DDBJ databases">
        <authorList>
            <person name="Swenson N.G."/>
            <person name="Wegrzyn J.L."/>
            <person name="Mcevoy S.L."/>
        </authorList>
    </citation>
    <scope>NUCLEOTIDE SEQUENCE</scope>
    <source>
        <strain evidence="2">NS2018</strain>
        <tissue evidence="2">Leaf</tissue>
    </source>
</reference>
<dbReference type="AlphaFoldDB" id="A0AA39W969"/>
<gene>
    <name evidence="2" type="ORF">LWI29_019507</name>
</gene>
<dbReference type="GO" id="GO:0003676">
    <property type="term" value="F:nucleic acid binding"/>
    <property type="evidence" value="ECO:0007669"/>
    <property type="project" value="InterPro"/>
</dbReference>
<accession>A0AA39W969</accession>